<dbReference type="Proteomes" id="UP000053477">
    <property type="component" value="Unassembled WGS sequence"/>
</dbReference>
<protein>
    <recommendedName>
        <fullName evidence="3">CS domain-containing protein</fullName>
    </recommendedName>
</protein>
<keyword evidence="2" id="KW-0812">Transmembrane</keyword>
<keyword evidence="2" id="KW-0472">Membrane</keyword>
<dbReference type="STRING" id="27342.A0A0H2RLM7"/>
<name>A0A0H2RLM7_9AGAM</name>
<feature type="compositionally biased region" description="Low complexity" evidence="1">
    <location>
        <begin position="291"/>
        <end position="308"/>
    </location>
</feature>
<feature type="compositionally biased region" description="Basic and acidic residues" evidence="1">
    <location>
        <begin position="127"/>
        <end position="139"/>
    </location>
</feature>
<dbReference type="Pfam" id="PF04969">
    <property type="entry name" value="CS"/>
    <property type="match status" value="1"/>
</dbReference>
<feature type="compositionally biased region" description="Polar residues" evidence="1">
    <location>
        <begin position="373"/>
        <end position="385"/>
    </location>
</feature>
<evidence type="ECO:0000256" key="1">
    <source>
        <dbReference type="SAM" id="MobiDB-lite"/>
    </source>
</evidence>
<dbReference type="OrthoDB" id="266138at2759"/>
<reference evidence="4 5" key="1">
    <citation type="submission" date="2015-04" db="EMBL/GenBank/DDBJ databases">
        <title>Complete genome sequence of Schizopora paradoxa KUC8140, a cosmopolitan wood degrader in East Asia.</title>
        <authorList>
            <consortium name="DOE Joint Genome Institute"/>
            <person name="Min B."/>
            <person name="Park H."/>
            <person name="Jang Y."/>
            <person name="Kim J.-J."/>
            <person name="Kim K.H."/>
            <person name="Pangilinan J."/>
            <person name="Lipzen A."/>
            <person name="Riley R."/>
            <person name="Grigoriev I.V."/>
            <person name="Spatafora J.W."/>
            <person name="Choi I.-G."/>
        </authorList>
    </citation>
    <scope>NUCLEOTIDE SEQUENCE [LARGE SCALE GENOMIC DNA]</scope>
    <source>
        <strain evidence="4 5">KUC8140</strain>
    </source>
</reference>
<dbReference type="InterPro" id="IPR008978">
    <property type="entry name" value="HSP20-like_chaperone"/>
</dbReference>
<feature type="domain" description="CS" evidence="3">
    <location>
        <begin position="5"/>
        <end position="201"/>
    </location>
</feature>
<feature type="transmembrane region" description="Helical" evidence="2">
    <location>
        <begin position="498"/>
        <end position="523"/>
    </location>
</feature>
<feature type="region of interest" description="Disordered" evidence="1">
    <location>
        <begin position="117"/>
        <end position="170"/>
    </location>
</feature>
<dbReference type="PROSITE" id="PS51203">
    <property type="entry name" value="CS"/>
    <property type="match status" value="1"/>
</dbReference>
<evidence type="ECO:0000259" key="3">
    <source>
        <dbReference type="PROSITE" id="PS51203"/>
    </source>
</evidence>
<organism evidence="4 5">
    <name type="scientific">Schizopora paradoxa</name>
    <dbReference type="NCBI Taxonomy" id="27342"/>
    <lineage>
        <taxon>Eukaryota</taxon>
        <taxon>Fungi</taxon>
        <taxon>Dikarya</taxon>
        <taxon>Basidiomycota</taxon>
        <taxon>Agaricomycotina</taxon>
        <taxon>Agaricomycetes</taxon>
        <taxon>Hymenochaetales</taxon>
        <taxon>Schizoporaceae</taxon>
        <taxon>Schizopora</taxon>
    </lineage>
</organism>
<sequence>MDNDRQVYSYSWHQSHDQATVLLLVPYETLPDDVWVVIEQNYLVAGIRGQVPIIKGRLYGNVDVGTSMWQLEPRPSMRGRTTSTASTMSTQSSYAYISDPEITSSFAASLESAHASDNEAYDSDFASPDRSRPVSRDEPISGTVPAFPHHQGLPSHPGSPRLPTSMASSLSSIDSFQPGRSGRLLTLYLEKVEAIIWPSLIVGPVPESFSPIATGPFFIDIDNERKYNMDSTSLGLMGEEYLDIRHDKEKAFEHFVRAWHQAHTPLSTLRLVQHFLPMTASASQSRTQSPRSHSPALSTSTSSSSISSTRRSSYEHYLQCIGGPSGLAKLYVDAGLLHLEGRATNVLSSSYSALSSIRLAEPNRVASLRHTHGSPSRDNSTSEGESGTDACARDYNVARRYFDRARQLDPTAVVPVMPLEHIAPSNASRQTVGAHDLQMPSMDVQARGGAFDEMEKSTASLAVDQPDSTVKLRRRRQQAASAAASESIFDQDDEDNTWYLYLPGLIGAGTALLVVGVVSALSFSSWRKNQN</sequence>
<gene>
    <name evidence="4" type="ORF">SCHPADRAFT_997901</name>
</gene>
<dbReference type="Gene3D" id="2.60.40.790">
    <property type="match status" value="1"/>
</dbReference>
<accession>A0A0H2RLM7</accession>
<feature type="compositionally biased region" description="Polar residues" evidence="1">
    <location>
        <begin position="281"/>
        <end position="290"/>
    </location>
</feature>
<dbReference type="SUPFAM" id="SSF49764">
    <property type="entry name" value="HSP20-like chaperones"/>
    <property type="match status" value="1"/>
</dbReference>
<feature type="region of interest" description="Disordered" evidence="1">
    <location>
        <begin position="365"/>
        <end position="389"/>
    </location>
</feature>
<dbReference type="InParanoid" id="A0A0H2RLM7"/>
<keyword evidence="5" id="KW-1185">Reference proteome</keyword>
<keyword evidence="2" id="KW-1133">Transmembrane helix</keyword>
<dbReference type="InterPro" id="IPR007052">
    <property type="entry name" value="CS_dom"/>
</dbReference>
<evidence type="ECO:0000256" key="2">
    <source>
        <dbReference type="SAM" id="Phobius"/>
    </source>
</evidence>
<dbReference type="AlphaFoldDB" id="A0A0H2RLM7"/>
<dbReference type="EMBL" id="KQ085971">
    <property type="protein sequence ID" value="KLO12799.1"/>
    <property type="molecule type" value="Genomic_DNA"/>
</dbReference>
<proteinExistence type="predicted"/>
<evidence type="ECO:0000313" key="5">
    <source>
        <dbReference type="Proteomes" id="UP000053477"/>
    </source>
</evidence>
<feature type="region of interest" description="Disordered" evidence="1">
    <location>
        <begin position="281"/>
        <end position="308"/>
    </location>
</feature>
<evidence type="ECO:0000313" key="4">
    <source>
        <dbReference type="EMBL" id="KLO12799.1"/>
    </source>
</evidence>